<comment type="caution">
    <text evidence="2">The sequence shown here is derived from an EMBL/GenBank/DDBJ whole genome shotgun (WGS) entry which is preliminary data.</text>
</comment>
<dbReference type="Proteomes" id="UP001324427">
    <property type="component" value="Unassembled WGS sequence"/>
</dbReference>
<dbReference type="AlphaFoldDB" id="A0AAV9JQU4"/>
<reference evidence="2 3" key="1">
    <citation type="submission" date="2021-11" db="EMBL/GenBank/DDBJ databases">
        <title>Black yeast isolated from Biological Soil Crust.</title>
        <authorList>
            <person name="Kurbessoian T."/>
        </authorList>
    </citation>
    <scope>NUCLEOTIDE SEQUENCE [LARGE SCALE GENOMIC DNA]</scope>
    <source>
        <strain evidence="2 3">CCFEE 5522</strain>
    </source>
</reference>
<accession>A0AAV9JQU4</accession>
<protein>
    <submittedName>
        <fullName evidence="2">Uncharacterized protein</fullName>
    </submittedName>
</protein>
<proteinExistence type="predicted"/>
<name>A0AAV9JQU4_9PEZI</name>
<organism evidence="2 3">
    <name type="scientific">Oleoguttula mirabilis</name>
    <dbReference type="NCBI Taxonomy" id="1507867"/>
    <lineage>
        <taxon>Eukaryota</taxon>
        <taxon>Fungi</taxon>
        <taxon>Dikarya</taxon>
        <taxon>Ascomycota</taxon>
        <taxon>Pezizomycotina</taxon>
        <taxon>Dothideomycetes</taxon>
        <taxon>Dothideomycetidae</taxon>
        <taxon>Mycosphaerellales</taxon>
        <taxon>Teratosphaeriaceae</taxon>
        <taxon>Oleoguttula</taxon>
    </lineage>
</organism>
<feature type="compositionally biased region" description="Basic and acidic residues" evidence="1">
    <location>
        <begin position="152"/>
        <end position="163"/>
    </location>
</feature>
<dbReference type="EMBL" id="JAVFHQ010000010">
    <property type="protein sequence ID" value="KAK4547777.1"/>
    <property type="molecule type" value="Genomic_DNA"/>
</dbReference>
<feature type="region of interest" description="Disordered" evidence="1">
    <location>
        <begin position="91"/>
        <end position="212"/>
    </location>
</feature>
<evidence type="ECO:0000256" key="1">
    <source>
        <dbReference type="SAM" id="MobiDB-lite"/>
    </source>
</evidence>
<sequence length="259" mass="27570">MDKLSPEAKFKKVKENFSAQRRVAFRALEDAPIYSTTSAANKKTVVAALVKHCNELFRAAAYIYGVDKHSFSADEFSLGDSKTFSAVSLSKGSRNAGDMWPHPTDESDVDDNDVDIPVTSSFTASGGESFGGKRRAGDSAGGIKSKRARKEIKKEDSPGHFEQEQMESYAEAVNAPQPSEISATQAPQSRAVGTVKGREDGTAPTVREGPAASAVNAHEDIETASMRAGGEVDVQAVNAGDEIREDLIGNASNGTKAQR</sequence>
<evidence type="ECO:0000313" key="3">
    <source>
        <dbReference type="Proteomes" id="UP001324427"/>
    </source>
</evidence>
<feature type="compositionally biased region" description="Polar residues" evidence="1">
    <location>
        <begin position="176"/>
        <end position="188"/>
    </location>
</feature>
<gene>
    <name evidence="2" type="ORF">LTR36_000735</name>
</gene>
<keyword evidence="3" id="KW-1185">Reference proteome</keyword>
<evidence type="ECO:0000313" key="2">
    <source>
        <dbReference type="EMBL" id="KAK4547777.1"/>
    </source>
</evidence>